<dbReference type="PATRIC" id="fig|1122247.3.peg.3465"/>
<gene>
    <name evidence="1" type="ORF">C731_3611</name>
</gene>
<proteinExistence type="predicted"/>
<evidence type="ECO:0000313" key="1">
    <source>
        <dbReference type="EMBL" id="EKF22439.1"/>
    </source>
</evidence>
<protein>
    <submittedName>
        <fullName evidence="1">Uncharacterized protein</fullName>
    </submittedName>
</protein>
<organism evidence="1 2">
    <name type="scientific">Mycolicibacterium hassiacum (strain DSM 44199 / CIP 105218 / JCM 12690 / 3849)</name>
    <name type="common">Mycobacterium hassiacum</name>
    <dbReference type="NCBI Taxonomy" id="1122247"/>
    <lineage>
        <taxon>Bacteria</taxon>
        <taxon>Bacillati</taxon>
        <taxon>Actinomycetota</taxon>
        <taxon>Actinomycetes</taxon>
        <taxon>Mycobacteriales</taxon>
        <taxon>Mycobacteriaceae</taxon>
        <taxon>Mycolicibacterium</taxon>
    </lineage>
</organism>
<sequence length="58" mass="6129">MTAAVGFAPGRTRGLRAAGTVSWVGRSRSSRRGGFASTVAGECRKPFGCCRFDDSGRF</sequence>
<evidence type="ECO:0000313" key="2">
    <source>
        <dbReference type="Proteomes" id="UP000006265"/>
    </source>
</evidence>
<dbReference type="Proteomes" id="UP000006265">
    <property type="component" value="Unassembled WGS sequence"/>
</dbReference>
<accession>K5BJ38</accession>
<dbReference type="AlphaFoldDB" id="K5BJ38"/>
<dbReference type="EMBL" id="AMRA01000098">
    <property type="protein sequence ID" value="EKF22439.1"/>
    <property type="molecule type" value="Genomic_DNA"/>
</dbReference>
<keyword evidence="2" id="KW-1185">Reference proteome</keyword>
<comment type="caution">
    <text evidence="1">The sequence shown here is derived from an EMBL/GenBank/DDBJ whole genome shotgun (WGS) entry which is preliminary data.</text>
</comment>
<name>K5BJ38_MYCHD</name>
<reference evidence="1 2" key="1">
    <citation type="journal article" date="2012" name="J. Bacteriol.">
        <title>Genome sequence of Mycobacterium hassiacum DSM 44199, a rare source of heat-stable mycobacterial proteins.</title>
        <authorList>
            <person name="Tiago I."/>
            <person name="Maranha A."/>
            <person name="Mendes V."/>
            <person name="Alarico S."/>
            <person name="Moynihan P.J."/>
            <person name="Clarke A.J."/>
            <person name="Macedo-Ribeiro S."/>
            <person name="Pereira P.J."/>
            <person name="Empadinhas N."/>
        </authorList>
    </citation>
    <scope>NUCLEOTIDE SEQUENCE [LARGE SCALE GENOMIC DNA]</scope>
    <source>
        <strain evidence="2">DSM 44199 / CIP 105218 / JCM 12690 / 3849</strain>
    </source>
</reference>